<dbReference type="InterPro" id="IPR011990">
    <property type="entry name" value="TPR-like_helical_dom_sf"/>
</dbReference>
<dbReference type="SUPFAM" id="SSF52540">
    <property type="entry name" value="P-loop containing nucleoside triphosphate hydrolases"/>
    <property type="match status" value="1"/>
</dbReference>
<dbReference type="Gene3D" id="1.10.10.10">
    <property type="entry name" value="Winged helix-like DNA-binding domain superfamily/Winged helix DNA-binding domain"/>
    <property type="match status" value="1"/>
</dbReference>
<dbReference type="Pfam" id="PF13401">
    <property type="entry name" value="AAA_22"/>
    <property type="match status" value="1"/>
</dbReference>
<dbReference type="SMART" id="SM00862">
    <property type="entry name" value="Trans_reg_C"/>
    <property type="match status" value="1"/>
</dbReference>
<proteinExistence type="inferred from homology"/>
<keyword evidence="6" id="KW-1185">Reference proteome</keyword>
<dbReference type="InterPro" id="IPR016032">
    <property type="entry name" value="Sig_transdc_resp-reg_C-effctor"/>
</dbReference>
<dbReference type="Gene3D" id="1.25.40.10">
    <property type="entry name" value="Tetratricopeptide repeat domain"/>
    <property type="match status" value="2"/>
</dbReference>
<dbReference type="InterPro" id="IPR049945">
    <property type="entry name" value="AAA_22"/>
</dbReference>
<dbReference type="PROSITE" id="PS51755">
    <property type="entry name" value="OMPR_PHOB"/>
    <property type="match status" value="1"/>
</dbReference>
<evidence type="ECO:0000313" key="5">
    <source>
        <dbReference type="EMBL" id="NMN95311.1"/>
    </source>
</evidence>
<evidence type="ECO:0000259" key="4">
    <source>
        <dbReference type="PROSITE" id="PS51755"/>
    </source>
</evidence>
<dbReference type="InterPro" id="IPR005158">
    <property type="entry name" value="BTAD"/>
</dbReference>
<dbReference type="SUPFAM" id="SSF48452">
    <property type="entry name" value="TPR-like"/>
    <property type="match status" value="4"/>
</dbReference>
<reference evidence="5 6" key="2">
    <citation type="submission" date="2020-06" db="EMBL/GenBank/DDBJ databases">
        <title>Antribacter stalactiti gen. nov., sp. nov., a new member of the family Nacardiaceae isolated from a cave.</title>
        <authorList>
            <person name="Kim I.S."/>
        </authorList>
    </citation>
    <scope>NUCLEOTIDE SEQUENCE [LARGE SCALE GENOMIC DNA]</scope>
    <source>
        <strain evidence="5 6">YC2-7</strain>
    </source>
</reference>
<evidence type="ECO:0000256" key="1">
    <source>
        <dbReference type="ARBA" id="ARBA00005820"/>
    </source>
</evidence>
<dbReference type="Gene3D" id="3.40.50.300">
    <property type="entry name" value="P-loop containing nucleotide triphosphate hydrolases"/>
    <property type="match status" value="1"/>
</dbReference>
<dbReference type="InterPro" id="IPR001867">
    <property type="entry name" value="OmpR/PhoB-type_DNA-bd"/>
</dbReference>
<dbReference type="Pfam" id="PF25872">
    <property type="entry name" value="HTH_77"/>
    <property type="match status" value="1"/>
</dbReference>
<dbReference type="EMBL" id="VCQU01000003">
    <property type="protein sequence ID" value="NMN95311.1"/>
    <property type="molecule type" value="Genomic_DNA"/>
</dbReference>
<feature type="DNA-binding region" description="OmpR/PhoB-type" evidence="3">
    <location>
        <begin position="1"/>
        <end position="96"/>
    </location>
</feature>
<dbReference type="GO" id="GO:0006355">
    <property type="term" value="P:regulation of DNA-templated transcription"/>
    <property type="evidence" value="ECO:0007669"/>
    <property type="project" value="InterPro"/>
</dbReference>
<dbReference type="InterPro" id="IPR027417">
    <property type="entry name" value="P-loop_NTPase"/>
</dbReference>
<dbReference type="Proteomes" id="UP000535543">
    <property type="component" value="Unassembled WGS sequence"/>
</dbReference>
<dbReference type="SMART" id="SM00028">
    <property type="entry name" value="TPR"/>
    <property type="match status" value="6"/>
</dbReference>
<dbReference type="InterPro" id="IPR019734">
    <property type="entry name" value="TPR_rpt"/>
</dbReference>
<gene>
    <name evidence="5" type="ORF">FGL95_09735</name>
</gene>
<keyword evidence="2 3" id="KW-0238">DNA-binding</keyword>
<dbReference type="Pfam" id="PF03704">
    <property type="entry name" value="BTAD"/>
    <property type="match status" value="1"/>
</dbReference>
<dbReference type="InterPro" id="IPR036388">
    <property type="entry name" value="WH-like_DNA-bd_sf"/>
</dbReference>
<dbReference type="SUPFAM" id="SSF46894">
    <property type="entry name" value="C-terminal effector domain of the bipartite response regulators"/>
    <property type="match status" value="1"/>
</dbReference>
<protein>
    <submittedName>
        <fullName evidence="5">AfsR/SARP family transcriptional regulator</fullName>
    </submittedName>
</protein>
<name>A0A848KAB1_9NOCA</name>
<dbReference type="PANTHER" id="PTHR47691:SF3">
    <property type="entry name" value="HTH-TYPE TRANSCRIPTIONAL REGULATOR RV0890C-RELATED"/>
    <property type="match status" value="1"/>
</dbReference>
<comment type="similarity">
    <text evidence="1">Belongs to the AfsR/DnrI/RedD regulatory family.</text>
</comment>
<dbReference type="PANTHER" id="PTHR47691">
    <property type="entry name" value="REGULATOR-RELATED"/>
    <property type="match status" value="1"/>
</dbReference>
<comment type="caution">
    <text evidence="5">The sequence shown here is derived from an EMBL/GenBank/DDBJ whole genome shotgun (WGS) entry which is preliminary data.</text>
</comment>
<dbReference type="GO" id="GO:0016887">
    <property type="term" value="F:ATP hydrolysis activity"/>
    <property type="evidence" value="ECO:0007669"/>
    <property type="project" value="InterPro"/>
</dbReference>
<dbReference type="RefSeq" id="WP_169586089.1">
    <property type="nucleotide sequence ID" value="NZ_VCQU01000003.1"/>
</dbReference>
<accession>A0A848KAB1</accession>
<evidence type="ECO:0000256" key="3">
    <source>
        <dbReference type="PROSITE-ProRule" id="PRU01091"/>
    </source>
</evidence>
<organism evidence="5 6">
    <name type="scientific">Antrihabitans stalactiti</name>
    <dbReference type="NCBI Taxonomy" id="2584121"/>
    <lineage>
        <taxon>Bacteria</taxon>
        <taxon>Bacillati</taxon>
        <taxon>Actinomycetota</taxon>
        <taxon>Actinomycetes</taxon>
        <taxon>Mycobacteriales</taxon>
        <taxon>Nocardiaceae</taxon>
        <taxon>Antrihabitans</taxon>
    </lineage>
</organism>
<feature type="domain" description="OmpR/PhoB-type" evidence="4">
    <location>
        <begin position="1"/>
        <end position="96"/>
    </location>
</feature>
<dbReference type="Pfam" id="PF00486">
    <property type="entry name" value="Trans_reg_C"/>
    <property type="match status" value="1"/>
</dbReference>
<evidence type="ECO:0000256" key="2">
    <source>
        <dbReference type="ARBA" id="ARBA00023125"/>
    </source>
</evidence>
<dbReference type="SMART" id="SM01043">
    <property type="entry name" value="BTAD"/>
    <property type="match status" value="1"/>
</dbReference>
<dbReference type="InterPro" id="IPR058852">
    <property type="entry name" value="HTH_77"/>
</dbReference>
<dbReference type="GO" id="GO:0000160">
    <property type="term" value="P:phosphorelay signal transduction system"/>
    <property type="evidence" value="ECO:0007669"/>
    <property type="project" value="InterPro"/>
</dbReference>
<evidence type="ECO:0000313" key="6">
    <source>
        <dbReference type="Proteomes" id="UP000535543"/>
    </source>
</evidence>
<dbReference type="AlphaFoldDB" id="A0A848KAB1"/>
<dbReference type="CDD" id="cd15831">
    <property type="entry name" value="BTAD"/>
    <property type="match status" value="1"/>
</dbReference>
<dbReference type="PRINTS" id="PR00364">
    <property type="entry name" value="DISEASERSIST"/>
</dbReference>
<sequence>MRFGILGPLAVWTDAGEPVVVPGTKVRALLADLLINVGQPVSADRLVHDIWSDDPPGNAAGTLSAKASQLRRALDDAEPGARVLVVSPPPGYRLDVAPETVDAHRFSSLTAAARATDDPQRAVAALTEALALWRGSALADFRDDEFAGPTIARFEEQRLTAYEDLAHARLELGEHTAIAGELADLVAEHPLRERLRASHIRALYGAGRQHDALASYEQLRAALADELGLDPSAELVALQRDILAQAPSLTTSAPKVHVRRRISNLPSKATPLIGRADAVRQVLSALDGNRLLTLTGPGGVGKTRLALTVATEALSQFADGVWLVELAGFAKATVADLAGAVAATLEIRDTGESADAAAHLAATIAERSMLLVLDNCEHVLDAAAELAEQLLDTAPHLHVLSTSREPLGVPSERLWNVDVLELSSAVELFVARAESAAPGFELDDDTTEAISILCRRLDGIPLALELAATRVRALGVHEMVARLNDRFRLLSTGHRGRPPRQQTLIALIDWSWQLLTPAEQTVLSRLSVFADGCTLEAAESICASTEVDRADVADLLVRLVDRSLVVALHTGKSSRYRLLESVAAFCLDRLSDSGALRPTLERHAAYYVDFAERAAPELFGAGQVHWLRLLDAEVPNMRRVLDDAVRDRNGTAALRLANSLAWFWFLRGRLGEGRRYLDAAIRIDSDADPALRASASAWAAGFAFTQGDADDREGLCNSVLAQFSDPPARARAEWFLGFSGLDLGEFEASVELVDQALTTFVDIGDRWGIAAVHLVKAVSAHIVADVVALEESAKISEQIFDSLGDRWGQLQATAWLGGLAELRADFDEAIIAHTRGLAIAQELELWQNVSVSLSWLGWVAMQQGDFVAAQEYCAEGLRLAAEQGAVSARIMASMGLGLAARRAGDVARAEEILHGILDMAPGDSASEPQAFRPVILCELGFIHEQRGEVDAAFALHIEAYEAAISLAAPRDLAYALVGLAGASAFGGQFEPAARLLGAAEAVRTSVGMPPSPAEQDDIDRIRQMLICSFGEESLMAGTKVGHTLSSEEIRKLVSDESIRESLELVGPSRQTGQK</sequence>
<dbReference type="GO" id="GO:0003677">
    <property type="term" value="F:DNA binding"/>
    <property type="evidence" value="ECO:0007669"/>
    <property type="project" value="UniProtKB-UniRule"/>
</dbReference>
<reference evidence="5 6" key="1">
    <citation type="submission" date="2019-05" db="EMBL/GenBank/DDBJ databases">
        <authorList>
            <person name="Lee S.D."/>
        </authorList>
    </citation>
    <scope>NUCLEOTIDE SEQUENCE [LARGE SCALE GENOMIC DNA]</scope>
    <source>
        <strain evidence="5 6">YC2-7</strain>
    </source>
</reference>